<keyword evidence="5 11" id="KW-0547">Nucleotide-binding</keyword>
<organism evidence="14 15">
    <name type="scientific">Candidatus Blochmannia vicinus</name>
    <name type="common">nom. nud.</name>
    <dbReference type="NCBI Taxonomy" id="251540"/>
    <lineage>
        <taxon>Bacteria</taxon>
        <taxon>Pseudomonadati</taxon>
        <taxon>Pseudomonadota</taxon>
        <taxon>Gammaproteobacteria</taxon>
        <taxon>Enterobacterales</taxon>
        <taxon>Enterobacteriaceae</taxon>
        <taxon>ant endosymbionts</taxon>
        <taxon>Candidatus Blochmanniella</taxon>
    </lineage>
</organism>
<dbReference type="GO" id="GO:0002937">
    <property type="term" value="P:tRNA 4-thiouridine biosynthesis"/>
    <property type="evidence" value="ECO:0007669"/>
    <property type="project" value="TreeGrafter"/>
</dbReference>
<dbReference type="SUPFAM" id="SSF143437">
    <property type="entry name" value="THUMP domain-like"/>
    <property type="match status" value="1"/>
</dbReference>
<evidence type="ECO:0000256" key="11">
    <source>
        <dbReference type="HAMAP-Rule" id="MF_00021"/>
    </source>
</evidence>
<feature type="binding site" evidence="11">
    <location>
        <begin position="182"/>
        <end position="183"/>
    </location>
    <ligand>
        <name>ATP</name>
        <dbReference type="ChEBI" id="CHEBI:30616"/>
    </ligand>
</feature>
<dbReference type="PROSITE" id="PS51165">
    <property type="entry name" value="THUMP"/>
    <property type="match status" value="1"/>
</dbReference>
<feature type="domain" description="THUMP" evidence="13">
    <location>
        <begin position="58"/>
        <end position="164"/>
    </location>
</feature>
<sequence>MKIIIKFSPEITIKSRAVRIFFIKILIVNIKTILKKNKEPTSIIRHWDYLEIRSNNNQKICAILTNIPGIHHFLLVKESVFNSLKDIYKNVTLNLNCNIELSGKDFCVRVKRHGAHNFTSQEVEHYLGKKLCQHINNTRVNLIKPDRIVYLEIKNNQLFIVLKRFEGLGGLPIGTQQELISLISGGFDSAVASYMLIRRGCKVNYCFFNLGTPMHTIEVSRIIYYLWNKFSSSHKIKFISIDFSEVIKEIVSKIKDNQIGIVLKRMMIRSASLVADRWNITALVTGEALGQVSSQTLTNLALIDSVSNHIIFRPLISYDKEKIINLARKIGTETFSKSVPEYCGTISQKSAAKTTKKRIELEENNFDFTILDRAVSQSCIIDVQNIPDQITSQHLFEIETKKILNSNDIILDIRTETEQKNNPLYLTTNIKIKKIPFYKLIDQFSKLDPNKVYALYCDHGIMSRLQAIYLYKQGFRNIKIYRPPLSR</sequence>
<dbReference type="InterPro" id="IPR049962">
    <property type="entry name" value="THUMP_ThiI"/>
</dbReference>
<feature type="active site" description="Cysteine persulfide intermediate" evidence="11">
    <location>
        <position position="457"/>
    </location>
</feature>
<dbReference type="Gene3D" id="3.40.50.620">
    <property type="entry name" value="HUPs"/>
    <property type="match status" value="1"/>
</dbReference>
<dbReference type="InterPro" id="IPR049961">
    <property type="entry name" value="ThiI_N"/>
</dbReference>
<dbReference type="GO" id="GO:0005829">
    <property type="term" value="C:cytosol"/>
    <property type="evidence" value="ECO:0007669"/>
    <property type="project" value="TreeGrafter"/>
</dbReference>
<evidence type="ECO:0000256" key="8">
    <source>
        <dbReference type="ARBA" id="ARBA00022977"/>
    </source>
</evidence>
<comment type="pathway">
    <text evidence="11">Cofactor biosynthesis; thiamine diphosphate biosynthesis.</text>
</comment>
<evidence type="ECO:0000313" key="14">
    <source>
        <dbReference type="EMBL" id="URJ27954.1"/>
    </source>
</evidence>
<comment type="function">
    <text evidence="11">Catalyzes the ATP-dependent transfer of a sulfur to tRNA to produce 4-thiouridine in position 8 of tRNAs, which functions as a near-UV photosensor. Also catalyzes the transfer of sulfur to the sulfur carrier protein ThiS, forming ThiS-thiocarboxylate. This is a step in the synthesis of thiazole, in the thiamine biosynthesis pathway. The sulfur is donated as persulfide by IscS.</text>
</comment>
<dbReference type="CDD" id="cd11716">
    <property type="entry name" value="THUMP_ThiI"/>
    <property type="match status" value="1"/>
</dbReference>
<dbReference type="SUPFAM" id="SSF52821">
    <property type="entry name" value="Rhodanese/Cell cycle control phosphatase"/>
    <property type="match status" value="1"/>
</dbReference>
<keyword evidence="8 11" id="KW-0784">Thiamine biosynthesis</keyword>
<evidence type="ECO:0000256" key="10">
    <source>
        <dbReference type="ARBA" id="ARBA00023284"/>
    </source>
</evidence>
<dbReference type="CDD" id="cd00158">
    <property type="entry name" value="RHOD"/>
    <property type="match status" value="1"/>
</dbReference>
<gene>
    <name evidence="11 14" type="primary">thiI</name>
    <name evidence="14" type="ORF">M9393_02030</name>
</gene>
<evidence type="ECO:0000313" key="15">
    <source>
        <dbReference type="Proteomes" id="UP001056209"/>
    </source>
</evidence>
<dbReference type="GO" id="GO:0005524">
    <property type="term" value="F:ATP binding"/>
    <property type="evidence" value="ECO:0007669"/>
    <property type="project" value="UniProtKB-UniRule"/>
</dbReference>
<dbReference type="NCBIfam" id="TIGR00342">
    <property type="entry name" value="tRNA uracil 4-sulfurtransferase ThiI"/>
    <property type="match status" value="1"/>
</dbReference>
<dbReference type="EC" id="2.8.1.4" evidence="11"/>
<comment type="catalytic activity">
    <reaction evidence="11">
        <text>[ThiS sulfur-carrier protein]-C-terminal Gly-Gly-AMP + S-sulfanyl-L-cysteinyl-[cysteine desulfurase] + AH2 = [ThiS sulfur-carrier protein]-C-terminal-Gly-aminoethanethioate + L-cysteinyl-[cysteine desulfurase] + A + AMP + 2 H(+)</text>
        <dbReference type="Rhea" id="RHEA:43340"/>
        <dbReference type="Rhea" id="RHEA-COMP:12157"/>
        <dbReference type="Rhea" id="RHEA-COMP:12158"/>
        <dbReference type="Rhea" id="RHEA-COMP:12910"/>
        <dbReference type="Rhea" id="RHEA-COMP:19908"/>
        <dbReference type="ChEBI" id="CHEBI:13193"/>
        <dbReference type="ChEBI" id="CHEBI:15378"/>
        <dbReference type="ChEBI" id="CHEBI:17499"/>
        <dbReference type="ChEBI" id="CHEBI:29950"/>
        <dbReference type="ChEBI" id="CHEBI:61963"/>
        <dbReference type="ChEBI" id="CHEBI:90618"/>
        <dbReference type="ChEBI" id="CHEBI:232372"/>
        <dbReference type="ChEBI" id="CHEBI:456215"/>
    </reaction>
</comment>
<dbReference type="InterPro" id="IPR054173">
    <property type="entry name" value="ThiI_fer"/>
</dbReference>
<comment type="similarity">
    <text evidence="11">Belongs to the ThiI family.</text>
</comment>
<dbReference type="RefSeq" id="WP_250248343.1">
    <property type="nucleotide sequence ID" value="NZ_CP097753.1"/>
</dbReference>
<feature type="binding site" evidence="11">
    <location>
        <position position="264"/>
    </location>
    <ligand>
        <name>ATP</name>
        <dbReference type="ChEBI" id="CHEBI:30616"/>
    </ligand>
</feature>
<keyword evidence="2 11" id="KW-0963">Cytoplasm</keyword>
<comment type="caution">
    <text evidence="11">Lacks conserved residue(s) required for the propagation of feature annotation.</text>
</comment>
<dbReference type="SMART" id="SM00981">
    <property type="entry name" value="THUMP"/>
    <property type="match status" value="1"/>
</dbReference>
<dbReference type="SUPFAM" id="SSF52402">
    <property type="entry name" value="Adenine nucleotide alpha hydrolases-like"/>
    <property type="match status" value="1"/>
</dbReference>
<dbReference type="PROSITE" id="PS50206">
    <property type="entry name" value="RHODANESE_3"/>
    <property type="match status" value="1"/>
</dbReference>
<dbReference type="Pfam" id="PF02926">
    <property type="entry name" value="THUMP"/>
    <property type="match status" value="1"/>
</dbReference>
<keyword evidence="6 11" id="KW-0067">ATP-binding</keyword>
<evidence type="ECO:0000256" key="5">
    <source>
        <dbReference type="ARBA" id="ARBA00022741"/>
    </source>
</evidence>
<dbReference type="PANTHER" id="PTHR43209">
    <property type="entry name" value="TRNA SULFURTRANSFERASE"/>
    <property type="match status" value="1"/>
</dbReference>
<accession>A0A9Q8TVM6</accession>
<evidence type="ECO:0000256" key="4">
    <source>
        <dbReference type="ARBA" id="ARBA00022679"/>
    </source>
</evidence>
<dbReference type="GO" id="GO:0140741">
    <property type="term" value="F:tRNA-uracil-4 sulfurtransferase activity"/>
    <property type="evidence" value="ECO:0007669"/>
    <property type="project" value="UniProtKB-EC"/>
</dbReference>
<keyword evidence="3 11" id="KW-0820">tRNA-binding</keyword>
<dbReference type="AlphaFoldDB" id="A0A9Q8TVM6"/>
<dbReference type="GO" id="GO:0004810">
    <property type="term" value="F:CCA tRNA nucleotidyltransferase activity"/>
    <property type="evidence" value="ECO:0007669"/>
    <property type="project" value="InterPro"/>
</dbReference>
<dbReference type="InterPro" id="IPR036873">
    <property type="entry name" value="Rhodanese-like_dom_sf"/>
</dbReference>
<dbReference type="PANTHER" id="PTHR43209:SF1">
    <property type="entry name" value="TRNA SULFURTRANSFERASE"/>
    <property type="match status" value="1"/>
</dbReference>
<evidence type="ECO:0000256" key="2">
    <source>
        <dbReference type="ARBA" id="ARBA00022490"/>
    </source>
</evidence>
<proteinExistence type="inferred from homology"/>
<dbReference type="GO" id="GO:0052837">
    <property type="term" value="P:thiazole biosynthetic process"/>
    <property type="evidence" value="ECO:0007669"/>
    <property type="project" value="InterPro"/>
</dbReference>
<protein>
    <recommendedName>
        <fullName evidence="11">tRNA sulfurtransferase</fullName>
        <ecNumber evidence="11">2.8.1.4</ecNumber>
    </recommendedName>
    <alternativeName>
        <fullName evidence="11">Sulfur carrier protein ThiS sulfurtransferase</fullName>
    </alternativeName>
    <alternativeName>
        <fullName evidence="11">Thiamine biosynthesis protein ThiI</fullName>
    </alternativeName>
    <alternativeName>
        <fullName evidence="11">tRNA 4-thiouridine synthase</fullName>
    </alternativeName>
</protein>
<evidence type="ECO:0000259" key="13">
    <source>
        <dbReference type="PROSITE" id="PS51165"/>
    </source>
</evidence>
<dbReference type="GO" id="GO:0009229">
    <property type="term" value="P:thiamine diphosphate biosynthetic process"/>
    <property type="evidence" value="ECO:0007669"/>
    <property type="project" value="UniProtKB-UniRule"/>
</dbReference>
<comment type="catalytic activity">
    <reaction evidence="11">
        <text>[ThiI sulfur-carrier protein]-S-sulfanyl-L-cysteine + a uridine in tRNA + 2 reduced [2Fe-2S]-[ferredoxin] + ATP + H(+) = [ThiI sulfur-carrier protein]-L-cysteine + a 4-thiouridine in tRNA + 2 oxidized [2Fe-2S]-[ferredoxin] + AMP + diphosphate</text>
        <dbReference type="Rhea" id="RHEA:24176"/>
        <dbReference type="Rhea" id="RHEA-COMP:10000"/>
        <dbReference type="Rhea" id="RHEA-COMP:10001"/>
        <dbReference type="Rhea" id="RHEA-COMP:13337"/>
        <dbReference type="Rhea" id="RHEA-COMP:13338"/>
        <dbReference type="Rhea" id="RHEA-COMP:13339"/>
        <dbReference type="Rhea" id="RHEA-COMP:13340"/>
        <dbReference type="ChEBI" id="CHEBI:15378"/>
        <dbReference type="ChEBI" id="CHEBI:29950"/>
        <dbReference type="ChEBI" id="CHEBI:30616"/>
        <dbReference type="ChEBI" id="CHEBI:33019"/>
        <dbReference type="ChEBI" id="CHEBI:33737"/>
        <dbReference type="ChEBI" id="CHEBI:33738"/>
        <dbReference type="ChEBI" id="CHEBI:61963"/>
        <dbReference type="ChEBI" id="CHEBI:65315"/>
        <dbReference type="ChEBI" id="CHEBI:136798"/>
        <dbReference type="ChEBI" id="CHEBI:456215"/>
        <dbReference type="EC" id="2.8.1.4"/>
    </reaction>
</comment>
<feature type="binding site" evidence="11">
    <location>
        <position position="286"/>
    </location>
    <ligand>
        <name>ATP</name>
        <dbReference type="ChEBI" id="CHEBI:30616"/>
    </ligand>
</feature>
<keyword evidence="9" id="KW-1015">Disulfide bond</keyword>
<dbReference type="InterPro" id="IPR014729">
    <property type="entry name" value="Rossmann-like_a/b/a_fold"/>
</dbReference>
<keyword evidence="7 11" id="KW-0694">RNA-binding</keyword>
<dbReference type="Pfam" id="PF00581">
    <property type="entry name" value="Rhodanese"/>
    <property type="match status" value="1"/>
</dbReference>
<dbReference type="HAMAP" id="MF_00021">
    <property type="entry name" value="ThiI"/>
    <property type="match status" value="1"/>
</dbReference>
<evidence type="ECO:0000256" key="1">
    <source>
        <dbReference type="ARBA" id="ARBA00004496"/>
    </source>
</evidence>
<feature type="binding site" evidence="11">
    <location>
        <position position="295"/>
    </location>
    <ligand>
        <name>ATP</name>
        <dbReference type="ChEBI" id="CHEBI:30616"/>
    </ligand>
</feature>
<name>A0A9Q8TVM6_9ENTR</name>
<dbReference type="GO" id="GO:0000049">
    <property type="term" value="F:tRNA binding"/>
    <property type="evidence" value="ECO:0007669"/>
    <property type="project" value="UniProtKB-UniRule"/>
</dbReference>
<dbReference type="Pfam" id="PF22025">
    <property type="entry name" value="ThiI_fer"/>
    <property type="match status" value="1"/>
</dbReference>
<dbReference type="InterPro" id="IPR001763">
    <property type="entry name" value="Rhodanese-like_dom"/>
</dbReference>
<dbReference type="GO" id="GO:0009228">
    <property type="term" value="P:thiamine biosynthetic process"/>
    <property type="evidence" value="ECO:0007669"/>
    <property type="project" value="UniProtKB-KW"/>
</dbReference>
<dbReference type="Pfam" id="PF02568">
    <property type="entry name" value="ThiI"/>
    <property type="match status" value="1"/>
</dbReference>
<dbReference type="Gene3D" id="3.30.2130.30">
    <property type="match status" value="1"/>
</dbReference>
<evidence type="ECO:0000256" key="9">
    <source>
        <dbReference type="ARBA" id="ARBA00023157"/>
    </source>
</evidence>
<dbReference type="InterPro" id="IPR026340">
    <property type="entry name" value="THII_Thiazole_biosynth_dom"/>
</dbReference>
<dbReference type="InterPro" id="IPR020536">
    <property type="entry name" value="ThiI_AANH"/>
</dbReference>
<dbReference type="Gene3D" id="3.40.250.10">
    <property type="entry name" value="Rhodanese-like domain"/>
    <property type="match status" value="1"/>
</dbReference>
<keyword evidence="4 11" id="KW-0808">Transferase</keyword>
<dbReference type="Proteomes" id="UP001056209">
    <property type="component" value="Chromosome"/>
</dbReference>
<dbReference type="NCBIfam" id="TIGR04271">
    <property type="entry name" value="ThiI_C_thiazole"/>
    <property type="match status" value="1"/>
</dbReference>
<reference evidence="14" key="1">
    <citation type="submission" date="2022-05" db="EMBL/GenBank/DDBJ databases">
        <title>Impact of host demography and evolutionary history on endosymbiont molecular evolution: a test in carpenter ants (Genus Camponotus) and their Blochmannia endosymbionts.</title>
        <authorList>
            <person name="Manthey J.D."/>
            <person name="Giron J.C."/>
            <person name="Hruska J.P."/>
        </authorList>
    </citation>
    <scope>NUCLEOTIDE SEQUENCE</scope>
    <source>
        <strain evidence="14">C-039</strain>
    </source>
</reference>
<dbReference type="InterPro" id="IPR050102">
    <property type="entry name" value="tRNA_sulfurtransferase_ThiI"/>
</dbReference>
<dbReference type="InterPro" id="IPR004114">
    <property type="entry name" value="THUMP_dom"/>
</dbReference>
<evidence type="ECO:0000256" key="7">
    <source>
        <dbReference type="ARBA" id="ARBA00022884"/>
    </source>
</evidence>
<comment type="subcellular location">
    <subcellularLocation>
        <location evidence="1 11">Cytoplasm</location>
    </subcellularLocation>
</comment>
<evidence type="ECO:0000256" key="3">
    <source>
        <dbReference type="ARBA" id="ARBA00022555"/>
    </source>
</evidence>
<feature type="domain" description="Rhodanese" evidence="12">
    <location>
        <begin position="435"/>
        <end position="486"/>
    </location>
</feature>
<dbReference type="EMBL" id="CP097753">
    <property type="protein sequence ID" value="URJ27954.1"/>
    <property type="molecule type" value="Genomic_DNA"/>
</dbReference>
<dbReference type="InterPro" id="IPR003720">
    <property type="entry name" value="tRNA_STrfase"/>
</dbReference>
<evidence type="ECO:0000256" key="6">
    <source>
        <dbReference type="ARBA" id="ARBA00022840"/>
    </source>
</evidence>
<evidence type="ECO:0000259" key="12">
    <source>
        <dbReference type="PROSITE" id="PS50206"/>
    </source>
</evidence>
<keyword evidence="10" id="KW-0676">Redox-active center</keyword>